<feature type="transmembrane region" description="Helical" evidence="7">
    <location>
        <begin position="245"/>
        <end position="261"/>
    </location>
</feature>
<dbReference type="NCBIfam" id="TIGR00786">
    <property type="entry name" value="dctM"/>
    <property type="match status" value="1"/>
</dbReference>
<dbReference type="GO" id="GO:0022857">
    <property type="term" value="F:transmembrane transporter activity"/>
    <property type="evidence" value="ECO:0007669"/>
    <property type="project" value="TreeGrafter"/>
</dbReference>
<feature type="transmembrane region" description="Helical" evidence="7">
    <location>
        <begin position="343"/>
        <end position="364"/>
    </location>
</feature>
<accession>A0A8J6T3R8</accession>
<keyword evidence="6 7" id="KW-0472">Membrane</keyword>
<feature type="transmembrane region" description="Helical" evidence="7">
    <location>
        <begin position="99"/>
        <end position="128"/>
    </location>
</feature>
<evidence type="ECO:0000256" key="1">
    <source>
        <dbReference type="ARBA" id="ARBA00004429"/>
    </source>
</evidence>
<dbReference type="PANTHER" id="PTHR33362">
    <property type="entry name" value="SIALIC ACID TRAP TRANSPORTER PERMEASE PROTEIN SIAT-RELATED"/>
    <property type="match status" value="1"/>
</dbReference>
<evidence type="ECO:0000256" key="5">
    <source>
        <dbReference type="ARBA" id="ARBA00022989"/>
    </source>
</evidence>
<proteinExistence type="predicted"/>
<feature type="transmembrane region" description="Helical" evidence="7">
    <location>
        <begin position="140"/>
        <end position="164"/>
    </location>
</feature>
<evidence type="ECO:0000256" key="7">
    <source>
        <dbReference type="SAM" id="Phobius"/>
    </source>
</evidence>
<comment type="caution">
    <text evidence="9">The sequence shown here is derived from an EMBL/GenBank/DDBJ whole genome shotgun (WGS) entry which is preliminary data.</text>
</comment>
<evidence type="ECO:0000256" key="4">
    <source>
        <dbReference type="ARBA" id="ARBA00022692"/>
    </source>
</evidence>
<comment type="subcellular location">
    <subcellularLocation>
        <location evidence="1">Cell inner membrane</location>
        <topology evidence="1">Multi-pass membrane protein</topology>
    </subcellularLocation>
</comment>
<feature type="transmembrane region" description="Helical" evidence="7">
    <location>
        <begin position="218"/>
        <end position="239"/>
    </location>
</feature>
<feature type="transmembrane region" description="Helical" evidence="7">
    <location>
        <begin position="59"/>
        <end position="79"/>
    </location>
</feature>
<feature type="transmembrane region" description="Helical" evidence="7">
    <location>
        <begin position="176"/>
        <end position="197"/>
    </location>
</feature>
<evidence type="ECO:0000256" key="2">
    <source>
        <dbReference type="ARBA" id="ARBA00022475"/>
    </source>
</evidence>
<keyword evidence="3" id="KW-0997">Cell inner membrane</keyword>
<evidence type="ECO:0000256" key="6">
    <source>
        <dbReference type="ARBA" id="ARBA00023136"/>
    </source>
</evidence>
<evidence type="ECO:0000259" key="8">
    <source>
        <dbReference type="Pfam" id="PF06808"/>
    </source>
</evidence>
<feature type="transmembrane region" description="Helical" evidence="7">
    <location>
        <begin position="314"/>
        <end position="331"/>
    </location>
</feature>
<name>A0A8J6T3R8_9DELT</name>
<dbReference type="Proteomes" id="UP000650524">
    <property type="component" value="Unassembled WGS sequence"/>
</dbReference>
<keyword evidence="4 7" id="KW-0812">Transmembrane</keyword>
<evidence type="ECO:0000313" key="10">
    <source>
        <dbReference type="Proteomes" id="UP000650524"/>
    </source>
</evidence>
<dbReference type="Pfam" id="PF06808">
    <property type="entry name" value="DctM"/>
    <property type="match status" value="1"/>
</dbReference>
<reference evidence="9 10" key="1">
    <citation type="submission" date="2020-08" db="EMBL/GenBank/DDBJ databases">
        <title>Bridging the membrane lipid divide: bacteria of the FCB group superphylum have the potential to synthesize archaeal ether lipids.</title>
        <authorList>
            <person name="Villanueva L."/>
            <person name="Von Meijenfeldt F.A.B."/>
            <person name="Westbye A.B."/>
            <person name="Yadav S."/>
            <person name="Hopmans E.C."/>
            <person name="Dutilh B.E."/>
            <person name="Sinninghe Damste J.S."/>
        </authorList>
    </citation>
    <scope>NUCLEOTIDE SEQUENCE [LARGE SCALE GENOMIC DNA]</scope>
    <source>
        <strain evidence="9">NIOZ-UU27</strain>
    </source>
</reference>
<dbReference type="AlphaFoldDB" id="A0A8J6T3R8"/>
<evidence type="ECO:0000256" key="3">
    <source>
        <dbReference type="ARBA" id="ARBA00022519"/>
    </source>
</evidence>
<gene>
    <name evidence="9" type="ORF">H8E19_12130</name>
</gene>
<dbReference type="InterPro" id="IPR004681">
    <property type="entry name" value="TRAP_DctM"/>
</dbReference>
<dbReference type="PANTHER" id="PTHR33362:SF5">
    <property type="entry name" value="C4-DICARBOXYLATE TRAP TRANSPORTER LARGE PERMEASE PROTEIN DCTM"/>
    <property type="match status" value="1"/>
</dbReference>
<keyword evidence="5 7" id="KW-1133">Transmembrane helix</keyword>
<feature type="transmembrane region" description="Helical" evidence="7">
    <location>
        <begin position="282"/>
        <end position="302"/>
    </location>
</feature>
<evidence type="ECO:0000313" key="9">
    <source>
        <dbReference type="EMBL" id="MBC8178145.1"/>
    </source>
</evidence>
<dbReference type="InterPro" id="IPR010656">
    <property type="entry name" value="DctM"/>
</dbReference>
<protein>
    <submittedName>
        <fullName evidence="9">TRAP transporter large permease subunit</fullName>
    </submittedName>
</protein>
<feature type="domain" description="TRAP C4-dicarboxylate transport system permease DctM subunit" evidence="8">
    <location>
        <begin position="12"/>
        <end position="421"/>
    </location>
</feature>
<sequence>METSVLVIISLLVIMLVLIFMGVPIVIALGISTTINLIIFTDMRFIFIAQNMYSALNNYAILAVPFFILASNIMVAAGISKRLMELAEAFTAGITGGLGMAGVMACAIFAAISGSSAATVIAIGAILIPGMVEAGYDKRFATALIACSGSLGILIPPSILMIVFGVLADVSIGKLFAAGMLPGVLLTIFLMIYVYIISKKRKYPKSPQMSFKKRAITVVRNFPSLSVPIIILGGIYSGIVTPTEAAVLAVFLGLFIGFFLYRELKIKHLLDIFVRSAEMSAMILLIFGFAYSFGWLLALFEVPDNLSQMMLDSGMGPLMFLLWINIILFFAGDFMDPGSIMIIFTPLIVALATTLGINLVHIGIVVTMNLEIGLITPPVGFNLYVGSSLSKLPLYDVMKAAIPAMLIIGAALVLITYIPSISLLLPKLIFGSV</sequence>
<keyword evidence="2" id="KW-1003">Cell membrane</keyword>
<feature type="transmembrane region" description="Helical" evidence="7">
    <location>
        <begin position="400"/>
        <end position="425"/>
    </location>
</feature>
<dbReference type="PIRSF" id="PIRSF006066">
    <property type="entry name" value="HI0050"/>
    <property type="match status" value="1"/>
</dbReference>
<dbReference type="EMBL" id="JACNJD010000258">
    <property type="protein sequence ID" value="MBC8178145.1"/>
    <property type="molecule type" value="Genomic_DNA"/>
</dbReference>
<dbReference type="GO" id="GO:0005886">
    <property type="term" value="C:plasma membrane"/>
    <property type="evidence" value="ECO:0007669"/>
    <property type="project" value="UniProtKB-SubCell"/>
</dbReference>
<feature type="transmembrane region" description="Helical" evidence="7">
    <location>
        <begin position="6"/>
        <end position="39"/>
    </location>
</feature>
<organism evidence="9 10">
    <name type="scientific">Candidatus Desulfacyla euxinica</name>
    <dbReference type="NCBI Taxonomy" id="2841693"/>
    <lineage>
        <taxon>Bacteria</taxon>
        <taxon>Deltaproteobacteria</taxon>
        <taxon>Candidatus Desulfacyla</taxon>
    </lineage>
</organism>